<keyword evidence="4" id="KW-1185">Reference proteome</keyword>
<dbReference type="VEuPathDB" id="FungiDB:MAN_02706"/>
<accession>A0A0B4FR22</accession>
<reference evidence="3 4" key="1">
    <citation type="journal article" date="2014" name="Proc. Natl. Acad. Sci. U.S.A.">
        <title>Trajectory and genomic determinants of fungal-pathogen speciation and host adaptation.</title>
        <authorList>
            <person name="Hu X."/>
            <person name="Xiao G."/>
            <person name="Zheng P."/>
            <person name="Shang Y."/>
            <person name="Su Y."/>
            <person name="Zhang X."/>
            <person name="Liu X."/>
            <person name="Zhan S."/>
            <person name="St Leger R.J."/>
            <person name="Wang C."/>
        </authorList>
    </citation>
    <scope>NUCLEOTIDE SEQUENCE [LARGE SCALE GENOMIC DNA]</scope>
    <source>
        <strain evidence="3 4">ARSEF 549</strain>
    </source>
</reference>
<dbReference type="OrthoDB" id="4940684at2759"/>
<evidence type="ECO:0000313" key="3">
    <source>
        <dbReference type="EMBL" id="KID70192.1"/>
    </source>
</evidence>
<feature type="region of interest" description="Disordered" evidence="1">
    <location>
        <begin position="384"/>
        <end position="505"/>
    </location>
</feature>
<feature type="signal peptide" evidence="2">
    <location>
        <begin position="1"/>
        <end position="20"/>
    </location>
</feature>
<dbReference type="EMBL" id="AZNF01000002">
    <property type="protein sequence ID" value="KID70192.1"/>
    <property type="molecule type" value="Genomic_DNA"/>
</dbReference>
<gene>
    <name evidence="3" type="ORF">MAN_02706</name>
</gene>
<sequence>MLVNTAALAGVLALLECASASALKKRQVLKDENVAARLAGGAKVGDQCHPPGTYSLGGEKPIPPCLSEQAIALKCEIVTQVKKNTTSEANWKAYGSCLRDQGSSYFQDVNGCLACKAAHNHMSQQQFEWYTQAWAQGQKAFLNDTVPKATAWEYVQGAIGGTTCQQNGTNATISGWACWNQLPAGTGIATKNLTIEEYYKDRPKTQNIGSFEFGGKSFPESSSVELGLLVPTFEIKADVGYFSSVKLENGKITSELNATAKVEILTQYQEITSIFNFTKPDEFTVLPVINAAVPVKDSVATVPKAEAADLPAVVCNAECREKAPTIDKIQEVAAQGPKEADKAVVEACKPALKDLEQNKPLSVTHKVQIITEIQIKTEINAPVNFKGQAPPLQNGPGPSDPKGIEPPSQKGPETPKENGAGPSDPKGSETPSQKGPEPPKQTGSAPAGQKGPETSTEDDKCEDDSEAPAAPPVGGADKGASKEKLKETPKETASATCEQGDPAKASVKVTICQMPGEKDCRTYYQ</sequence>
<name>A0A0B4FR22_METAF</name>
<feature type="compositionally biased region" description="Basic and acidic residues" evidence="1">
    <location>
        <begin position="479"/>
        <end position="490"/>
    </location>
</feature>
<feature type="compositionally biased region" description="Acidic residues" evidence="1">
    <location>
        <begin position="455"/>
        <end position="466"/>
    </location>
</feature>
<dbReference type="Proteomes" id="UP000031186">
    <property type="component" value="Unassembled WGS sequence"/>
</dbReference>
<dbReference type="AlphaFoldDB" id="A0A0B4FR22"/>
<protein>
    <submittedName>
        <fullName evidence="3">Uncharacterized protein</fullName>
    </submittedName>
</protein>
<dbReference type="HOGENOM" id="CLU_039325_0_0_1"/>
<proteinExistence type="predicted"/>
<evidence type="ECO:0000256" key="1">
    <source>
        <dbReference type="SAM" id="MobiDB-lite"/>
    </source>
</evidence>
<feature type="non-terminal residue" evidence="3">
    <location>
        <position position="1"/>
    </location>
</feature>
<evidence type="ECO:0000313" key="4">
    <source>
        <dbReference type="Proteomes" id="UP000031186"/>
    </source>
</evidence>
<feature type="chain" id="PRO_5002102636" evidence="2">
    <location>
        <begin position="21"/>
        <end position="525"/>
    </location>
</feature>
<keyword evidence="2" id="KW-0732">Signal</keyword>
<organism evidence="3 4">
    <name type="scientific">Metarhizium anisopliae (strain ARSEF 549)</name>
    <dbReference type="NCBI Taxonomy" id="3151832"/>
    <lineage>
        <taxon>Eukaryota</taxon>
        <taxon>Fungi</taxon>
        <taxon>Dikarya</taxon>
        <taxon>Ascomycota</taxon>
        <taxon>Pezizomycotina</taxon>
        <taxon>Sordariomycetes</taxon>
        <taxon>Hypocreomycetidae</taxon>
        <taxon>Hypocreales</taxon>
        <taxon>Clavicipitaceae</taxon>
        <taxon>Metarhizium</taxon>
    </lineage>
</organism>
<evidence type="ECO:0000256" key="2">
    <source>
        <dbReference type="SAM" id="SignalP"/>
    </source>
</evidence>
<comment type="caution">
    <text evidence="3">The sequence shown here is derived from an EMBL/GenBank/DDBJ whole genome shotgun (WGS) entry which is preliminary data.</text>
</comment>